<feature type="domain" description="TonB-dependent receptor plug" evidence="15">
    <location>
        <begin position="64"/>
        <end position="174"/>
    </location>
</feature>
<feature type="region of interest" description="Disordered" evidence="12">
    <location>
        <begin position="23"/>
        <end position="50"/>
    </location>
</feature>
<keyword evidence="3" id="KW-1134">Transmembrane beta strand</keyword>
<evidence type="ECO:0000256" key="5">
    <source>
        <dbReference type="ARBA" id="ARBA00022692"/>
    </source>
</evidence>
<keyword evidence="7" id="KW-0406">Ion transport</keyword>
<gene>
    <name evidence="16" type="ORF">GCM10007925_23370</name>
</gene>
<evidence type="ECO:0000313" key="17">
    <source>
        <dbReference type="Proteomes" id="UP001156703"/>
    </source>
</evidence>
<evidence type="ECO:0000256" key="1">
    <source>
        <dbReference type="ARBA" id="ARBA00004571"/>
    </source>
</evidence>
<dbReference type="Gene3D" id="2.40.170.20">
    <property type="entry name" value="TonB-dependent receptor, beta-barrel domain"/>
    <property type="match status" value="2"/>
</dbReference>
<comment type="caution">
    <text evidence="16">The sequence shown here is derived from an EMBL/GenBank/DDBJ whole genome shotgun (WGS) entry which is preliminary data.</text>
</comment>
<dbReference type="PANTHER" id="PTHR32552">
    <property type="entry name" value="FERRICHROME IRON RECEPTOR-RELATED"/>
    <property type="match status" value="1"/>
</dbReference>
<name>A0ABQ5Z9G0_9SPHN</name>
<feature type="chain" id="PRO_5046417564" evidence="13">
    <location>
        <begin position="27"/>
        <end position="851"/>
    </location>
</feature>
<comment type="similarity">
    <text evidence="11">Belongs to the TonB-dependent receptor family.</text>
</comment>
<evidence type="ECO:0000259" key="15">
    <source>
        <dbReference type="Pfam" id="PF07715"/>
    </source>
</evidence>
<keyword evidence="4" id="KW-0410">Iron transport</keyword>
<evidence type="ECO:0000256" key="11">
    <source>
        <dbReference type="RuleBase" id="RU003357"/>
    </source>
</evidence>
<dbReference type="InterPro" id="IPR039426">
    <property type="entry name" value="TonB-dep_rcpt-like"/>
</dbReference>
<keyword evidence="16" id="KW-0675">Receptor</keyword>
<keyword evidence="8 11" id="KW-0798">TonB box</keyword>
<feature type="domain" description="TonB-dependent receptor-like beta-barrel" evidence="14">
    <location>
        <begin position="329"/>
        <end position="814"/>
    </location>
</feature>
<evidence type="ECO:0000256" key="13">
    <source>
        <dbReference type="SAM" id="SignalP"/>
    </source>
</evidence>
<dbReference type="EMBL" id="BSOO01000032">
    <property type="protein sequence ID" value="GLR48619.1"/>
    <property type="molecule type" value="Genomic_DNA"/>
</dbReference>
<keyword evidence="10" id="KW-0998">Cell outer membrane</keyword>
<dbReference type="SUPFAM" id="SSF56935">
    <property type="entry name" value="Porins"/>
    <property type="match status" value="1"/>
</dbReference>
<protein>
    <submittedName>
        <fullName evidence="16">TonB-dependent receptor</fullName>
    </submittedName>
</protein>
<feature type="signal peptide" evidence="13">
    <location>
        <begin position="1"/>
        <end position="26"/>
    </location>
</feature>
<keyword evidence="13" id="KW-0732">Signal</keyword>
<dbReference type="InterPro" id="IPR036942">
    <property type="entry name" value="Beta-barrel_TonB_sf"/>
</dbReference>
<dbReference type="PANTHER" id="PTHR32552:SF81">
    <property type="entry name" value="TONB-DEPENDENT OUTER MEMBRANE RECEPTOR"/>
    <property type="match status" value="1"/>
</dbReference>
<organism evidence="16 17">
    <name type="scientific">Sphingomonas astaxanthinifaciens DSM 22298</name>
    <dbReference type="NCBI Taxonomy" id="1123267"/>
    <lineage>
        <taxon>Bacteria</taxon>
        <taxon>Pseudomonadati</taxon>
        <taxon>Pseudomonadota</taxon>
        <taxon>Alphaproteobacteria</taxon>
        <taxon>Sphingomonadales</taxon>
        <taxon>Sphingomonadaceae</taxon>
        <taxon>Sphingomonas</taxon>
    </lineage>
</organism>
<dbReference type="InterPro" id="IPR000531">
    <property type="entry name" value="Beta-barrel_TonB"/>
</dbReference>
<evidence type="ECO:0000259" key="14">
    <source>
        <dbReference type="Pfam" id="PF00593"/>
    </source>
</evidence>
<evidence type="ECO:0000256" key="4">
    <source>
        <dbReference type="ARBA" id="ARBA00022496"/>
    </source>
</evidence>
<keyword evidence="5" id="KW-0812">Transmembrane</keyword>
<evidence type="ECO:0000256" key="12">
    <source>
        <dbReference type="SAM" id="MobiDB-lite"/>
    </source>
</evidence>
<evidence type="ECO:0000256" key="9">
    <source>
        <dbReference type="ARBA" id="ARBA00023136"/>
    </source>
</evidence>
<keyword evidence="17" id="KW-1185">Reference proteome</keyword>
<dbReference type="Proteomes" id="UP001156703">
    <property type="component" value="Unassembled WGS sequence"/>
</dbReference>
<evidence type="ECO:0000256" key="2">
    <source>
        <dbReference type="ARBA" id="ARBA00022448"/>
    </source>
</evidence>
<accession>A0ABQ5Z9G0</accession>
<reference evidence="17" key="1">
    <citation type="journal article" date="2019" name="Int. J. Syst. Evol. Microbiol.">
        <title>The Global Catalogue of Microorganisms (GCM) 10K type strain sequencing project: providing services to taxonomists for standard genome sequencing and annotation.</title>
        <authorList>
            <consortium name="The Broad Institute Genomics Platform"/>
            <consortium name="The Broad Institute Genome Sequencing Center for Infectious Disease"/>
            <person name="Wu L."/>
            <person name="Ma J."/>
        </authorList>
    </citation>
    <scope>NUCLEOTIDE SEQUENCE [LARGE SCALE GENOMIC DNA]</scope>
    <source>
        <strain evidence="17">NBRC 102146</strain>
    </source>
</reference>
<evidence type="ECO:0000313" key="16">
    <source>
        <dbReference type="EMBL" id="GLR48619.1"/>
    </source>
</evidence>
<dbReference type="Pfam" id="PF00593">
    <property type="entry name" value="TonB_dep_Rec_b-barrel"/>
    <property type="match status" value="1"/>
</dbReference>
<sequence>MKLHGAPARLALALLAGTALSQPAFAQSGPNDTPPTPEAQAASDGQEADTSEIVVTAQKREENLQNVPISIQAIGTRRLDQLGIANFEEYTKQLPSVSFQTAQPGVTVVYMRGVATGGDGNHSGSLPSVGTYLDEQPVTTIGGTLDVHIYDVARIESLAGPQGTLYGASSQAGTIRIITNKPQLGVTSGRIDGEVNKVAHGDWGGKLEGMINLPVTDRIAFRGVGFWQHDAGYIDNIRRPRTYYENAADLLGSPVPVVVADNAPYVGKDLNKLTTYGGRAALKVDLDDNWTVTPTVLYQNMKSDGYFGYYPDLGELKTDRFFDEFRNDEFVQAALTVEGKIGNWDLTYAGAYLDRKTASLTDYTDYADTYDDLYSEAGLGGLAYFYFQDSAGNYIDPRQRIEASDHFKKMSQELRIASPSTASTRFIAGAFFQRQSNQIFQDYIIDGLAPNLSVNGRPETLWLTRQERIDKDYALFGEISQDIGSKITLTAGGRLFKFDNSLYGFFGFGRDFNGPPYNGAGSSRTGVAGCYTTTGQIFRDNPNPAAIITDGRIPGTFCTNLADFKNGKLVPKRNKGDGFTHRLNVQYKPSEGLMFYGTWSRGFRPGGINRRATVPPYDPDYLTNFEAGWKVSLADNAVRWNGAVFTQKWKKFQYSFLGENSFTEIRNGSDARIKGIESDISYVGGGLTLNAAAAYTDAKTLKTICSGVGDVAPCDASFVSAPKGTRLPVTPRFKASATARYAFPVASYKGHVQVGVAHQSSAAATLRQAIQLVGTGDIVNPNDYLGRIRGSTLVDFTAGLDFRKFEAEFFVNNVFDKLNDLSVGSNCGSCLRPVITPGTPRTMGIRLGARF</sequence>
<evidence type="ECO:0000256" key="7">
    <source>
        <dbReference type="ARBA" id="ARBA00023065"/>
    </source>
</evidence>
<dbReference type="InterPro" id="IPR012910">
    <property type="entry name" value="Plug_dom"/>
</dbReference>
<keyword evidence="9 11" id="KW-0472">Membrane</keyword>
<dbReference type="RefSeq" id="WP_029941918.1">
    <property type="nucleotide sequence ID" value="NZ_BSOO01000032.1"/>
</dbReference>
<evidence type="ECO:0000256" key="10">
    <source>
        <dbReference type="ARBA" id="ARBA00023237"/>
    </source>
</evidence>
<keyword evidence="6" id="KW-0408">Iron</keyword>
<proteinExistence type="inferred from homology"/>
<evidence type="ECO:0000256" key="8">
    <source>
        <dbReference type="ARBA" id="ARBA00023077"/>
    </source>
</evidence>
<comment type="subcellular location">
    <subcellularLocation>
        <location evidence="1">Cell outer membrane</location>
        <topology evidence="1">Multi-pass membrane protein</topology>
    </subcellularLocation>
</comment>
<evidence type="ECO:0000256" key="6">
    <source>
        <dbReference type="ARBA" id="ARBA00023004"/>
    </source>
</evidence>
<keyword evidence="2" id="KW-0813">Transport</keyword>
<dbReference type="Pfam" id="PF07715">
    <property type="entry name" value="Plug"/>
    <property type="match status" value="1"/>
</dbReference>
<evidence type="ECO:0000256" key="3">
    <source>
        <dbReference type="ARBA" id="ARBA00022452"/>
    </source>
</evidence>